<dbReference type="EMBL" id="JBHTMK010000079">
    <property type="protein sequence ID" value="MFD1374260.1"/>
    <property type="molecule type" value="Genomic_DNA"/>
</dbReference>
<evidence type="ECO:0000313" key="5">
    <source>
        <dbReference type="Proteomes" id="UP001597183"/>
    </source>
</evidence>
<keyword evidence="5" id="KW-1185">Reference proteome</keyword>
<dbReference type="Proteomes" id="UP001597183">
    <property type="component" value="Unassembled WGS sequence"/>
</dbReference>
<gene>
    <name evidence="4" type="ORF">ACFQ5G_53785</name>
</gene>
<feature type="domain" description="Rhamnogalacturonan I lyase beta-sheet" evidence="2">
    <location>
        <begin position="83"/>
        <end position="172"/>
    </location>
</feature>
<dbReference type="InterPro" id="IPR041624">
    <property type="entry name" value="RGI_lyase"/>
</dbReference>
<dbReference type="InterPro" id="IPR034641">
    <property type="entry name" value="RGL11"/>
</dbReference>
<evidence type="ECO:0000259" key="3">
    <source>
        <dbReference type="Pfam" id="PF21348"/>
    </source>
</evidence>
<evidence type="ECO:0000313" key="4">
    <source>
        <dbReference type="EMBL" id="MFD1374260.1"/>
    </source>
</evidence>
<dbReference type="PANTHER" id="PTHR43118">
    <property type="entry name" value="RHAMNOGALACTURONAN LYASE (EUROFUNG)"/>
    <property type="match status" value="1"/>
</dbReference>
<dbReference type="InterPro" id="IPR013783">
    <property type="entry name" value="Ig-like_fold"/>
</dbReference>
<accession>A0ABW4AU20</accession>
<dbReference type="Gene3D" id="2.60.40.10">
    <property type="entry name" value="Immunoglobulins"/>
    <property type="match status" value="1"/>
</dbReference>
<dbReference type="PANTHER" id="PTHR43118:SF1">
    <property type="entry name" value="RHAMNOGALACTURONAN LYASE (EUROFUNG)"/>
    <property type="match status" value="1"/>
</dbReference>
<feature type="region of interest" description="Disordered" evidence="1">
    <location>
        <begin position="54"/>
        <end position="77"/>
    </location>
</feature>
<comment type="caution">
    <text evidence="4">The sequence shown here is derived from an EMBL/GenBank/DDBJ whole genome shotgun (WGS) entry which is preliminary data.</text>
</comment>
<name>A0ABW4AU20_9ACTN</name>
<dbReference type="Pfam" id="PF21348">
    <property type="entry name" value="RGL11_C"/>
    <property type="match status" value="1"/>
</dbReference>
<evidence type="ECO:0000256" key="1">
    <source>
        <dbReference type="SAM" id="MobiDB-lite"/>
    </source>
</evidence>
<proteinExistence type="predicted"/>
<reference evidence="5" key="1">
    <citation type="journal article" date="2019" name="Int. J. Syst. Evol. Microbiol.">
        <title>The Global Catalogue of Microorganisms (GCM) 10K type strain sequencing project: providing services to taxonomists for standard genome sequencing and annotation.</title>
        <authorList>
            <consortium name="The Broad Institute Genomics Platform"/>
            <consortium name="The Broad Institute Genome Sequencing Center for Infectious Disease"/>
            <person name="Wu L."/>
            <person name="Ma J."/>
        </authorList>
    </citation>
    <scope>NUCLEOTIDE SEQUENCE [LARGE SCALE GENOMIC DNA]</scope>
    <source>
        <strain evidence="5">CCM 7526</strain>
    </source>
</reference>
<dbReference type="Pfam" id="PF18370">
    <property type="entry name" value="RGI_lyase"/>
    <property type="match status" value="1"/>
</dbReference>
<organism evidence="4 5">
    <name type="scientific">Actinoplanes sichuanensis</name>
    <dbReference type="NCBI Taxonomy" id="512349"/>
    <lineage>
        <taxon>Bacteria</taxon>
        <taxon>Bacillati</taxon>
        <taxon>Actinomycetota</taxon>
        <taxon>Actinomycetes</taxon>
        <taxon>Micromonosporales</taxon>
        <taxon>Micromonosporaceae</taxon>
        <taxon>Actinoplanes</taxon>
    </lineage>
</organism>
<dbReference type="InterPro" id="IPR028994">
    <property type="entry name" value="Integrin_alpha_N"/>
</dbReference>
<dbReference type="PROSITE" id="PS51257">
    <property type="entry name" value="PROKAR_LIPOPROTEIN"/>
    <property type="match status" value="1"/>
</dbReference>
<evidence type="ECO:0008006" key="6">
    <source>
        <dbReference type="Google" id="ProtNLM"/>
    </source>
</evidence>
<feature type="domain" description="Rhamnogalacturonan lyase family 11 C-terminal" evidence="3">
    <location>
        <begin position="199"/>
        <end position="647"/>
    </location>
</feature>
<dbReference type="InterPro" id="IPR049366">
    <property type="entry name" value="RGL11_C"/>
</dbReference>
<evidence type="ECO:0000259" key="2">
    <source>
        <dbReference type="Pfam" id="PF18370"/>
    </source>
</evidence>
<sequence length="654" mass="69538">MSRTGPSVRRAAAVTSLVLVAGLAITGCRKQSSTASPGPAASAGAEAAADGGGLSSATATSAAKPGSSAATSATTATATTVGRAMENLGRGVVAVRRNNGEVLVSWRLLALDPAAIGFNVYRSTAGGAYTKLNSAVLTKGTNFVDTTADKAKANSYRVRAVTGGTEQAPSTAYTLAAGSFGPAVKIPIKAGAAFKFVWTGDLDGDGEYDYLIDRQANPQSLEAYRGDGTFLWSMSMGKNSANQNNIEGGSSTIDVGNWDGVTVFDFDSDGKAEVAVRIANGVTFGDGSRFSYSDDVHQFIAILDGMSGKKVATAPVPDDYLADGPLYARFGVGYLDGKTPSLVAFMKNRVGNGDFNLVMTAWKFDGSAITRQWKWLREGVHAADGHNTRIIDVDGDGKDEVAEIGFVLNGDGTLRYTLDDQGIGHGDRWYIADIDPSRPGLEGYGIQQLNKSGLLEYYYDAATGKVIWQHKGGIVDVGRGLVGDIDPAKPGLETWSYSGVYNGPTGKLLVNDTKKSPWPAFTLWWDGDLGAELYNDGKIEEWNPKSPADSQHQPRVLTAWKVGGYDAYGRNPALIGDLFGDWREEVVLSSKAHDQLVILTTDQATDTRLYTLAQNPSYRNGMTLKGYLQSHAVDYYLGTGMTTPAAPKIHYVQK</sequence>
<protein>
    <recommendedName>
        <fullName evidence="6">Rhamnogalacturonan I lyase beta-sheet domain-containing protein</fullName>
    </recommendedName>
</protein>
<dbReference type="SUPFAM" id="SSF69318">
    <property type="entry name" value="Integrin alpha N-terminal domain"/>
    <property type="match status" value="1"/>
</dbReference>
<dbReference type="RefSeq" id="WP_317794143.1">
    <property type="nucleotide sequence ID" value="NZ_AP028461.1"/>
</dbReference>